<gene>
    <name evidence="6" type="ORF">COW36_03990</name>
</gene>
<keyword evidence="2 4" id="KW-0378">Hydrolase</keyword>
<feature type="domain" description="Peptidase S8/S53" evidence="5">
    <location>
        <begin position="184"/>
        <end position="519"/>
    </location>
</feature>
<dbReference type="AlphaFoldDB" id="A0A2M7G8M1"/>
<dbReference type="SUPFAM" id="SSF81296">
    <property type="entry name" value="E set domains"/>
    <property type="match status" value="1"/>
</dbReference>
<evidence type="ECO:0000256" key="2">
    <source>
        <dbReference type="ARBA" id="ARBA00022801"/>
    </source>
</evidence>
<dbReference type="InterPro" id="IPR013762">
    <property type="entry name" value="Integrase-like_cat_sf"/>
</dbReference>
<comment type="similarity">
    <text evidence="1 4">Belongs to the peptidase S8 family.</text>
</comment>
<dbReference type="Pfam" id="PF00082">
    <property type="entry name" value="Peptidase_S8"/>
    <property type="match status" value="1"/>
</dbReference>
<dbReference type="InterPro" id="IPR013783">
    <property type="entry name" value="Ig-like_fold"/>
</dbReference>
<feature type="active site" description="Charge relay system" evidence="4">
    <location>
        <position position="232"/>
    </location>
</feature>
<comment type="caution">
    <text evidence="6">The sequence shown here is derived from an EMBL/GenBank/DDBJ whole genome shotgun (WGS) entry which is preliminary data.</text>
</comment>
<dbReference type="Proteomes" id="UP000231019">
    <property type="component" value="Unassembled WGS sequence"/>
</dbReference>
<dbReference type="GO" id="GO:0006310">
    <property type="term" value="P:DNA recombination"/>
    <property type="evidence" value="ECO:0007669"/>
    <property type="project" value="UniProtKB-KW"/>
</dbReference>
<dbReference type="InterPro" id="IPR011010">
    <property type="entry name" value="DNA_brk_join_enz"/>
</dbReference>
<proteinExistence type="inferred from homology"/>
<evidence type="ECO:0000259" key="5">
    <source>
        <dbReference type="Pfam" id="PF00082"/>
    </source>
</evidence>
<accession>A0A2M7G8M1</accession>
<dbReference type="GO" id="GO:0003677">
    <property type="term" value="F:DNA binding"/>
    <property type="evidence" value="ECO:0007669"/>
    <property type="project" value="InterPro"/>
</dbReference>
<dbReference type="Gene3D" id="3.40.50.200">
    <property type="entry name" value="Peptidase S8/S53 domain"/>
    <property type="match status" value="1"/>
</dbReference>
<sequence>MDTLQHLIKAYIGAYIATLHSRQYKPLDKHWKQHKLELLEKIKRQEQWHVLHDLCILMLYYGTSIHAQALCDLIIEDVIRRYDGKIQLKIYQHGPDPDRYILIDEETAEILDEYLSLTEPTQIELFRNENNQKLTPQDIFLLSNKYPNEGLVSELSGFFPIYSQSDYEIIPTPLRLNAVTRYTGKGVTIAFLDSGFFPHPDLIMPNNRVLAYVNIPDPEDDDFGKPQDNCWHGMQTSVSATGNGYLSNGLYKGIASNANIVLLKATDRQGCIKTEYMIRGLKWVLEHHKEYNIRILNISLGEGREESYLDNALNQMAEALWQAGVVVVVAAGNDGNSPDNAITPPANAPSVVTVGGFDDKNKLSRHYYDMYHSSYGPTIDGLMKPELIAPGIWVAAPILPETQLYKEAEALSKLARLSDSALPEAVAEQLEDLPFGSDILKLSTEEIRARIQHKLREQKIVGIHYQHVDGTSFSAPIVCSIIAQMLEANPELGPRRVKEILTSTTDKIFNIPLERQGFGLIHPRKCVKEAVNDRYRRGLKRFSSPFVEGRKVTFYFEHAEAQSIALAGEFTDWKADREFLTRIPNTSTWKLEKEFPFKGLYAYKFVIDGKNWIPDPECENIEPDGFGGWNTRLNLFLE</sequence>
<dbReference type="SUPFAM" id="SSF56349">
    <property type="entry name" value="DNA breaking-rejoining enzymes"/>
    <property type="match status" value="1"/>
</dbReference>
<dbReference type="GO" id="GO:0004252">
    <property type="term" value="F:serine-type endopeptidase activity"/>
    <property type="evidence" value="ECO:0007669"/>
    <property type="project" value="UniProtKB-UniRule"/>
</dbReference>
<organism evidence="6 7">
    <name type="scientific">bacterium (Candidatus Blackallbacteria) CG17_big_fil_post_rev_8_21_14_2_50_48_46</name>
    <dbReference type="NCBI Taxonomy" id="2014261"/>
    <lineage>
        <taxon>Bacteria</taxon>
        <taxon>Candidatus Blackallbacteria</taxon>
    </lineage>
</organism>
<keyword evidence="4" id="KW-0720">Serine protease</keyword>
<evidence type="ECO:0000256" key="1">
    <source>
        <dbReference type="ARBA" id="ARBA00011073"/>
    </source>
</evidence>
<dbReference type="GO" id="GO:0006508">
    <property type="term" value="P:proteolysis"/>
    <property type="evidence" value="ECO:0007669"/>
    <property type="project" value="UniProtKB-KW"/>
</dbReference>
<dbReference type="InterPro" id="IPR023827">
    <property type="entry name" value="Peptidase_S8_Asp-AS"/>
</dbReference>
<dbReference type="PROSITE" id="PS51892">
    <property type="entry name" value="SUBTILASE"/>
    <property type="match status" value="1"/>
</dbReference>
<keyword evidence="4" id="KW-0645">Protease</keyword>
<reference evidence="6 7" key="1">
    <citation type="submission" date="2017-09" db="EMBL/GenBank/DDBJ databases">
        <title>Depth-based differentiation of microbial function through sediment-hosted aquifers and enrichment of novel symbionts in the deep terrestrial subsurface.</title>
        <authorList>
            <person name="Probst A.J."/>
            <person name="Ladd B."/>
            <person name="Jarett J.K."/>
            <person name="Geller-Mcgrath D.E."/>
            <person name="Sieber C.M."/>
            <person name="Emerson J.B."/>
            <person name="Anantharaman K."/>
            <person name="Thomas B.C."/>
            <person name="Malmstrom R."/>
            <person name="Stieglmeier M."/>
            <person name="Klingl A."/>
            <person name="Woyke T."/>
            <person name="Ryan C.M."/>
            <person name="Banfield J.F."/>
        </authorList>
    </citation>
    <scope>NUCLEOTIDE SEQUENCE [LARGE SCALE GENOMIC DNA]</scope>
    <source>
        <strain evidence="6">CG17_big_fil_post_rev_8_21_14_2_50_48_46</strain>
    </source>
</reference>
<dbReference type="PROSITE" id="PS00136">
    <property type="entry name" value="SUBTILASE_ASP"/>
    <property type="match status" value="1"/>
</dbReference>
<dbReference type="Gene3D" id="2.60.40.10">
    <property type="entry name" value="Immunoglobulins"/>
    <property type="match status" value="1"/>
</dbReference>
<dbReference type="InterPro" id="IPR000209">
    <property type="entry name" value="Peptidase_S8/S53_dom"/>
</dbReference>
<evidence type="ECO:0000256" key="4">
    <source>
        <dbReference type="PROSITE-ProRule" id="PRU01240"/>
    </source>
</evidence>
<protein>
    <recommendedName>
        <fullName evidence="5">Peptidase S8/S53 domain-containing protein</fullName>
    </recommendedName>
</protein>
<dbReference type="PANTHER" id="PTHR43806:SF65">
    <property type="entry name" value="SERINE PROTEASE APRX"/>
    <property type="match status" value="1"/>
</dbReference>
<dbReference type="Gene3D" id="1.10.443.10">
    <property type="entry name" value="Intergrase catalytic core"/>
    <property type="match status" value="1"/>
</dbReference>
<dbReference type="InterPro" id="IPR050131">
    <property type="entry name" value="Peptidase_S8_subtilisin-like"/>
</dbReference>
<feature type="active site" description="Charge relay system" evidence="4">
    <location>
        <position position="193"/>
    </location>
</feature>
<evidence type="ECO:0000313" key="7">
    <source>
        <dbReference type="Proteomes" id="UP000231019"/>
    </source>
</evidence>
<dbReference type="EMBL" id="PFFQ01000012">
    <property type="protein sequence ID" value="PIW18459.1"/>
    <property type="molecule type" value="Genomic_DNA"/>
</dbReference>
<dbReference type="InterPro" id="IPR036852">
    <property type="entry name" value="Peptidase_S8/S53_dom_sf"/>
</dbReference>
<keyword evidence="3" id="KW-0233">DNA recombination</keyword>
<dbReference type="SUPFAM" id="SSF52743">
    <property type="entry name" value="Subtilisin-like"/>
    <property type="match status" value="1"/>
</dbReference>
<evidence type="ECO:0000313" key="6">
    <source>
        <dbReference type="EMBL" id="PIW18459.1"/>
    </source>
</evidence>
<feature type="active site" description="Charge relay system" evidence="4">
    <location>
        <position position="472"/>
    </location>
</feature>
<evidence type="ECO:0000256" key="3">
    <source>
        <dbReference type="ARBA" id="ARBA00023172"/>
    </source>
</evidence>
<name>A0A2M7G8M1_9BACT</name>
<dbReference type="InterPro" id="IPR014756">
    <property type="entry name" value="Ig_E-set"/>
</dbReference>
<dbReference type="PANTHER" id="PTHR43806">
    <property type="entry name" value="PEPTIDASE S8"/>
    <property type="match status" value="1"/>
</dbReference>
<dbReference type="GO" id="GO:0015074">
    <property type="term" value="P:DNA integration"/>
    <property type="evidence" value="ECO:0007669"/>
    <property type="project" value="InterPro"/>
</dbReference>